<sequence>MYAIPDDLRLVMNNLSKQVTDELLAKYIQEASNYIDARLGVAYKTPFVKVPPIIHDITVDLARFFFAEDHYTSQKPNLDEYHIKLKERIEKLLDDIISGVLVLDPDTKLPAGFATTTDGEQIFTLDQPEW</sequence>
<dbReference type="EMBL" id="KC330680">
    <property type="protein sequence ID" value="AGE60781.1"/>
    <property type="molecule type" value="Genomic_DNA"/>
</dbReference>
<name>M1IEB0_9CAUD</name>
<dbReference type="KEGG" id="vg:14697226"/>
<proteinExistence type="predicted"/>
<dbReference type="Proteomes" id="UP000011287">
    <property type="component" value="Segment"/>
</dbReference>
<dbReference type="RefSeq" id="YP_007517407.1">
    <property type="nucleotide sequence ID" value="NC_020477.1"/>
</dbReference>
<dbReference type="GeneID" id="14697226"/>
<keyword evidence="2" id="KW-1185">Reference proteome</keyword>
<protein>
    <recommendedName>
        <fullName evidence="3">DUF1320 domain-containing protein</fullName>
    </recommendedName>
</protein>
<dbReference type="InterPro" id="IPR009752">
    <property type="entry name" value="Phage_Mu_GpJ"/>
</dbReference>
<gene>
    <name evidence="1" type="ORF">EOGHAN_17</name>
</gene>
<accession>M1IEB0</accession>
<dbReference type="Pfam" id="PF07030">
    <property type="entry name" value="Phage_Mu_Gp36"/>
    <property type="match status" value="1"/>
</dbReference>
<evidence type="ECO:0008006" key="3">
    <source>
        <dbReference type="Google" id="ProtNLM"/>
    </source>
</evidence>
<reference evidence="1 2" key="1">
    <citation type="journal article" date="2013" name="Virology">
        <title>Genomic characterization of six novel Bacillus pumilus bacteriophages.</title>
        <authorList>
            <person name="Lorenz L."/>
            <person name="Lins B."/>
            <person name="Barrett J."/>
            <person name="Montgomery A."/>
            <person name="Trapani S."/>
            <person name="Schindler A."/>
            <person name="Christie G.E."/>
            <person name="Cresawn S.G."/>
            <person name="Temple L."/>
        </authorList>
    </citation>
    <scope>NUCLEOTIDE SEQUENCE [LARGE SCALE GENOMIC DNA]</scope>
</reference>
<evidence type="ECO:0000313" key="1">
    <source>
        <dbReference type="EMBL" id="AGE60781.1"/>
    </source>
</evidence>
<organism evidence="1 2">
    <name type="scientific">Bacillus phage Eoghan</name>
    <dbReference type="NCBI Taxonomy" id="2880542"/>
    <lineage>
        <taxon>Viruses</taxon>
        <taxon>Duplodnaviria</taxon>
        <taxon>Heunggongvirae</taxon>
        <taxon>Uroviricota</taxon>
        <taxon>Caudoviricetes</taxon>
        <taxon>Ehrlichviridae</taxon>
        <taxon>Andromedavirus</taxon>
        <taxon>Andromedavirus eoghan</taxon>
    </lineage>
</organism>
<evidence type="ECO:0000313" key="2">
    <source>
        <dbReference type="Proteomes" id="UP000011287"/>
    </source>
</evidence>